<comment type="caution">
    <text evidence="2">The sequence shown here is derived from an EMBL/GenBank/DDBJ whole genome shotgun (WGS) entry which is preliminary data.</text>
</comment>
<protein>
    <submittedName>
        <fullName evidence="2">Uncharacterized protein</fullName>
    </submittedName>
</protein>
<feature type="transmembrane region" description="Helical" evidence="1">
    <location>
        <begin position="100"/>
        <end position="120"/>
    </location>
</feature>
<feature type="transmembrane region" description="Helical" evidence="1">
    <location>
        <begin position="63"/>
        <end position="80"/>
    </location>
</feature>
<feature type="transmembrane region" description="Helical" evidence="1">
    <location>
        <begin position="252"/>
        <end position="271"/>
    </location>
</feature>
<organism evidence="2 3">
    <name type="scientific">Candidatus Roizmanbacteria bacterium RIFCSPLOWO2_01_FULL_37_16</name>
    <dbReference type="NCBI Taxonomy" id="1802058"/>
    <lineage>
        <taxon>Bacteria</taxon>
        <taxon>Candidatus Roizmaniibacteriota</taxon>
    </lineage>
</organism>
<keyword evidence="1" id="KW-1133">Transmembrane helix</keyword>
<feature type="transmembrane region" description="Helical" evidence="1">
    <location>
        <begin position="126"/>
        <end position="147"/>
    </location>
</feature>
<evidence type="ECO:0000313" key="3">
    <source>
        <dbReference type="Proteomes" id="UP000178040"/>
    </source>
</evidence>
<evidence type="ECO:0000256" key="1">
    <source>
        <dbReference type="SAM" id="Phobius"/>
    </source>
</evidence>
<proteinExistence type="predicted"/>
<reference evidence="2 3" key="1">
    <citation type="journal article" date="2016" name="Nat. Commun.">
        <title>Thousands of microbial genomes shed light on interconnected biogeochemical processes in an aquifer system.</title>
        <authorList>
            <person name="Anantharaman K."/>
            <person name="Brown C.T."/>
            <person name="Hug L.A."/>
            <person name="Sharon I."/>
            <person name="Castelle C.J."/>
            <person name="Probst A.J."/>
            <person name="Thomas B.C."/>
            <person name="Singh A."/>
            <person name="Wilkins M.J."/>
            <person name="Karaoz U."/>
            <person name="Brodie E.L."/>
            <person name="Williams K.H."/>
            <person name="Hubbard S.S."/>
            <person name="Banfield J.F."/>
        </authorList>
    </citation>
    <scope>NUCLEOTIDE SEQUENCE [LARGE SCALE GENOMIC DNA]</scope>
</reference>
<gene>
    <name evidence="2" type="ORF">A3B40_03600</name>
</gene>
<keyword evidence="1" id="KW-0472">Membrane</keyword>
<feature type="transmembrane region" description="Helical" evidence="1">
    <location>
        <begin position="219"/>
        <end position="240"/>
    </location>
</feature>
<feature type="transmembrane region" description="Helical" evidence="1">
    <location>
        <begin position="277"/>
        <end position="296"/>
    </location>
</feature>
<dbReference type="AlphaFoldDB" id="A0A1F7IN95"/>
<dbReference type="Proteomes" id="UP000178040">
    <property type="component" value="Unassembled WGS sequence"/>
</dbReference>
<name>A0A1F7IN95_9BACT</name>
<evidence type="ECO:0000313" key="2">
    <source>
        <dbReference type="EMBL" id="OGK44856.1"/>
    </source>
</evidence>
<dbReference type="EMBL" id="MGAI01000020">
    <property type="protein sequence ID" value="OGK44856.1"/>
    <property type="molecule type" value="Genomic_DNA"/>
</dbReference>
<sequence>MNLSEFTKPIAVFFYEIIKFLCWLLPIIFFSYLSLSFLLYFLFPDFPIDFSAKTILSLTSDDLALILIILFFLTILGIYFRYRENKIKINFMRFDSKSEVVVALVTSFFFSTFLVKSLFVLKNFEFIPIVIFTFIIFLFLPHLISFYSSVDLSFFKKNLNLSEEKNTFINEIKNYLKSLVKILKIIIVKLVWLSLSVFIILLFASILKNFLSVDQLKMAAFLLLILFIFLIIKFTLVYQAKFLAYQRKLKNNLIELIQFFYNLSAFLWRLIKKTVMGFTIISLFAIIVIVVITFLTRELNKYANYQRRLRENITIILIDPSVTTLAQKVSLKGYNFGWRVNKRDRLVSDNGPVVVDEWKEEEIIFTVPLHWKERSTNLWIERIKDDMPEKKLLKSNTISLKILSRWDFFPAEAELKRKDPFSYLMRAVKKIRRTLFLKKPYFP</sequence>
<feature type="transmembrane region" description="Helical" evidence="1">
    <location>
        <begin position="182"/>
        <end position="207"/>
    </location>
</feature>
<accession>A0A1F7IN95</accession>
<feature type="transmembrane region" description="Helical" evidence="1">
    <location>
        <begin position="20"/>
        <end position="43"/>
    </location>
</feature>
<keyword evidence="1" id="KW-0812">Transmembrane</keyword>